<dbReference type="AlphaFoldDB" id="A0A8C8SL58"/>
<keyword evidence="3" id="KW-1185">Reference proteome</keyword>
<evidence type="ECO:0000259" key="1">
    <source>
        <dbReference type="Pfam" id="PF16769"/>
    </source>
</evidence>
<dbReference type="Proteomes" id="UP000694393">
    <property type="component" value="Unplaced"/>
</dbReference>
<evidence type="ECO:0000313" key="3">
    <source>
        <dbReference type="Proteomes" id="UP000694393"/>
    </source>
</evidence>
<protein>
    <recommendedName>
        <fullName evidence="1">Germinal-centre associated nuclear protein MCM3AP domain-containing protein</fullName>
    </recommendedName>
</protein>
<dbReference type="Ensembl" id="ENSPCET00000022185.1">
    <property type="protein sequence ID" value="ENSPCEP00000021449.1"/>
    <property type="gene ID" value="ENSPCEG00000016489.1"/>
</dbReference>
<evidence type="ECO:0000313" key="2">
    <source>
        <dbReference type="Ensembl" id="ENSPCEP00000021449.1"/>
    </source>
</evidence>
<feature type="domain" description="Germinal-centre associated nuclear protein MCM3AP" evidence="1">
    <location>
        <begin position="19"/>
        <end position="296"/>
    </location>
</feature>
<name>A0A8C8SL58_9SAUR</name>
<proteinExistence type="predicted"/>
<dbReference type="InterPro" id="IPR031907">
    <property type="entry name" value="MCM3AP_GANP"/>
</dbReference>
<sequence>RRQCCPSKSPTWTFLLKGICSSPQTQPILQSRVESLLSRTYCRWRGRLSASSGEDGPAVDEIPWDEILALCIDHKLRDWKPPRLPVTPEAVSEDGQIYVYFFKDHLKFFSLPFSWEQARLQTQKEIQQRHARPAIQSPPSFAKYDPILRPQTDHVVSLEAQERRIPSAADLTHVASAKELLPEHLAAQLELEKREHKRFEEQLHQWLAEDSAQLPCSLSLPLYLPQSLVCTPQVIHPMSETPTALHPQAGSHVAPGYLVEETGTSVSERLKYLQQLIRANKEEEIACELHLSALLDMVDV</sequence>
<reference evidence="2" key="1">
    <citation type="submission" date="2025-08" db="UniProtKB">
        <authorList>
            <consortium name="Ensembl"/>
        </authorList>
    </citation>
    <scope>IDENTIFICATION</scope>
</reference>
<organism evidence="2 3">
    <name type="scientific">Pelusios castaneus</name>
    <name type="common">West African mud turtle</name>
    <dbReference type="NCBI Taxonomy" id="367368"/>
    <lineage>
        <taxon>Eukaryota</taxon>
        <taxon>Metazoa</taxon>
        <taxon>Chordata</taxon>
        <taxon>Craniata</taxon>
        <taxon>Vertebrata</taxon>
        <taxon>Euteleostomi</taxon>
        <taxon>Archelosauria</taxon>
        <taxon>Testudinata</taxon>
        <taxon>Testudines</taxon>
        <taxon>Pleurodira</taxon>
        <taxon>Pelomedusidae</taxon>
        <taxon>Pelusios</taxon>
    </lineage>
</organism>
<reference evidence="2" key="2">
    <citation type="submission" date="2025-09" db="UniProtKB">
        <authorList>
            <consortium name="Ensembl"/>
        </authorList>
    </citation>
    <scope>IDENTIFICATION</scope>
</reference>
<accession>A0A8C8SL58</accession>
<dbReference type="Pfam" id="PF16769">
    <property type="entry name" value="MCM3AP_GANP"/>
    <property type="match status" value="1"/>
</dbReference>